<accession>A0A1I2FA64</accession>
<keyword evidence="6" id="KW-0175">Coiled coil</keyword>
<evidence type="ECO:0000259" key="9">
    <source>
        <dbReference type="PROSITE" id="PS50113"/>
    </source>
</evidence>
<dbReference type="InterPro" id="IPR000014">
    <property type="entry name" value="PAS"/>
</dbReference>
<dbReference type="SUPFAM" id="SSF55874">
    <property type="entry name" value="ATPase domain of HSP90 chaperone/DNA topoisomerase II/histidine kinase"/>
    <property type="match status" value="1"/>
</dbReference>
<dbReference type="CDD" id="cd00130">
    <property type="entry name" value="PAS"/>
    <property type="match status" value="1"/>
</dbReference>
<dbReference type="SMART" id="SM00091">
    <property type="entry name" value="PAS"/>
    <property type="match status" value="1"/>
</dbReference>
<dbReference type="SUPFAM" id="SSF55785">
    <property type="entry name" value="PYP-like sensor domain (PAS domain)"/>
    <property type="match status" value="1"/>
</dbReference>
<evidence type="ECO:0000256" key="3">
    <source>
        <dbReference type="ARBA" id="ARBA00022553"/>
    </source>
</evidence>
<evidence type="ECO:0000313" key="10">
    <source>
        <dbReference type="EMBL" id="SFF01819.1"/>
    </source>
</evidence>
<dbReference type="EMBL" id="FONY01000013">
    <property type="protein sequence ID" value="SFF01819.1"/>
    <property type="molecule type" value="Genomic_DNA"/>
</dbReference>
<feature type="domain" description="PAC" evidence="9">
    <location>
        <begin position="107"/>
        <end position="159"/>
    </location>
</feature>
<dbReference type="PANTHER" id="PTHR43304">
    <property type="entry name" value="PHYTOCHROME-LIKE PROTEIN CPH1"/>
    <property type="match status" value="1"/>
</dbReference>
<name>A0A1I2FA64_9BACT</name>
<dbReference type="InterPro" id="IPR003594">
    <property type="entry name" value="HATPase_dom"/>
</dbReference>
<feature type="coiled-coil region" evidence="6">
    <location>
        <begin position="150"/>
        <end position="177"/>
    </location>
</feature>
<evidence type="ECO:0000256" key="5">
    <source>
        <dbReference type="ARBA" id="ARBA00022777"/>
    </source>
</evidence>
<evidence type="ECO:0000313" key="11">
    <source>
        <dbReference type="Proteomes" id="UP000199513"/>
    </source>
</evidence>
<keyword evidence="5 10" id="KW-0418">Kinase</keyword>
<dbReference type="Gene3D" id="3.30.565.10">
    <property type="entry name" value="Histidine kinase-like ATPase, C-terminal domain"/>
    <property type="match status" value="1"/>
</dbReference>
<organism evidence="10 11">
    <name type="scientific">Thermoflexibacter ruber</name>
    <dbReference type="NCBI Taxonomy" id="1003"/>
    <lineage>
        <taxon>Bacteria</taxon>
        <taxon>Pseudomonadati</taxon>
        <taxon>Bacteroidota</taxon>
        <taxon>Cytophagia</taxon>
        <taxon>Cytophagales</taxon>
        <taxon>Thermoflexibacteraceae</taxon>
        <taxon>Thermoflexibacter</taxon>
    </lineage>
</organism>
<dbReference type="PANTHER" id="PTHR43304:SF1">
    <property type="entry name" value="PAC DOMAIN-CONTAINING PROTEIN"/>
    <property type="match status" value="1"/>
</dbReference>
<proteinExistence type="predicted"/>
<dbReference type="InterPro" id="IPR052162">
    <property type="entry name" value="Sensor_kinase/Photoreceptor"/>
</dbReference>
<dbReference type="InterPro" id="IPR013767">
    <property type="entry name" value="PAS_fold"/>
</dbReference>
<evidence type="ECO:0000259" key="8">
    <source>
        <dbReference type="PROSITE" id="PS50112"/>
    </source>
</evidence>
<dbReference type="SUPFAM" id="SSF47384">
    <property type="entry name" value="Homodimeric domain of signal transducing histidine kinase"/>
    <property type="match status" value="1"/>
</dbReference>
<dbReference type="InterPro" id="IPR000700">
    <property type="entry name" value="PAS-assoc_C"/>
</dbReference>
<dbReference type="Gene3D" id="3.30.450.20">
    <property type="entry name" value="PAS domain"/>
    <property type="match status" value="1"/>
</dbReference>
<dbReference type="InterPro" id="IPR001610">
    <property type="entry name" value="PAC"/>
</dbReference>
<dbReference type="SMART" id="SM00388">
    <property type="entry name" value="HisKA"/>
    <property type="match status" value="1"/>
</dbReference>
<dbReference type="InterPro" id="IPR003661">
    <property type="entry name" value="HisK_dim/P_dom"/>
</dbReference>
<protein>
    <recommendedName>
        <fullName evidence="2">histidine kinase</fullName>
        <ecNumber evidence="2">2.7.13.3</ecNumber>
    </recommendedName>
</protein>
<dbReference type="CDD" id="cd00082">
    <property type="entry name" value="HisKA"/>
    <property type="match status" value="1"/>
</dbReference>
<dbReference type="OrthoDB" id="9766459at2"/>
<dbReference type="PROSITE" id="PS50109">
    <property type="entry name" value="HIS_KIN"/>
    <property type="match status" value="1"/>
</dbReference>
<dbReference type="InterPro" id="IPR036097">
    <property type="entry name" value="HisK_dim/P_sf"/>
</dbReference>
<dbReference type="GO" id="GO:0000155">
    <property type="term" value="F:phosphorelay sensor kinase activity"/>
    <property type="evidence" value="ECO:0007669"/>
    <property type="project" value="InterPro"/>
</dbReference>
<dbReference type="GO" id="GO:0006355">
    <property type="term" value="P:regulation of DNA-templated transcription"/>
    <property type="evidence" value="ECO:0007669"/>
    <property type="project" value="InterPro"/>
</dbReference>
<dbReference type="SMART" id="SM00387">
    <property type="entry name" value="HATPase_c"/>
    <property type="match status" value="1"/>
</dbReference>
<dbReference type="PROSITE" id="PS50113">
    <property type="entry name" value="PAC"/>
    <property type="match status" value="1"/>
</dbReference>
<evidence type="ECO:0000256" key="6">
    <source>
        <dbReference type="SAM" id="Coils"/>
    </source>
</evidence>
<dbReference type="Proteomes" id="UP000199513">
    <property type="component" value="Unassembled WGS sequence"/>
</dbReference>
<dbReference type="PROSITE" id="PS50112">
    <property type="entry name" value="PAS"/>
    <property type="match status" value="1"/>
</dbReference>
<dbReference type="EC" id="2.7.13.3" evidence="2"/>
<comment type="catalytic activity">
    <reaction evidence="1">
        <text>ATP + protein L-histidine = ADP + protein N-phospho-L-histidine.</text>
        <dbReference type="EC" id="2.7.13.3"/>
    </reaction>
</comment>
<dbReference type="RefSeq" id="WP_091543930.1">
    <property type="nucleotide sequence ID" value="NZ_FONY01000013.1"/>
</dbReference>
<evidence type="ECO:0000256" key="1">
    <source>
        <dbReference type="ARBA" id="ARBA00000085"/>
    </source>
</evidence>
<dbReference type="SMART" id="SM00086">
    <property type="entry name" value="PAC"/>
    <property type="match status" value="1"/>
</dbReference>
<dbReference type="Pfam" id="PF00512">
    <property type="entry name" value="HisKA"/>
    <property type="match status" value="1"/>
</dbReference>
<keyword evidence="3" id="KW-0597">Phosphoprotein</keyword>
<dbReference type="InterPro" id="IPR035965">
    <property type="entry name" value="PAS-like_dom_sf"/>
</dbReference>
<keyword evidence="4" id="KW-0808">Transferase</keyword>
<dbReference type="STRING" id="1003.SAMN04488541_101310"/>
<keyword evidence="11" id="KW-1185">Reference proteome</keyword>
<dbReference type="InterPro" id="IPR005467">
    <property type="entry name" value="His_kinase_dom"/>
</dbReference>
<evidence type="ECO:0000259" key="7">
    <source>
        <dbReference type="PROSITE" id="PS50109"/>
    </source>
</evidence>
<dbReference type="NCBIfam" id="TIGR00229">
    <property type="entry name" value="sensory_box"/>
    <property type="match status" value="1"/>
</dbReference>
<gene>
    <name evidence="10" type="ORF">SAMN04488541_101310</name>
</gene>
<dbReference type="AlphaFoldDB" id="A0A1I2FA64"/>
<dbReference type="Pfam" id="PF00989">
    <property type="entry name" value="PAS"/>
    <property type="match status" value="1"/>
</dbReference>
<evidence type="ECO:0000256" key="4">
    <source>
        <dbReference type="ARBA" id="ARBA00022679"/>
    </source>
</evidence>
<feature type="domain" description="Histidine kinase" evidence="7">
    <location>
        <begin position="184"/>
        <end position="397"/>
    </location>
</feature>
<feature type="domain" description="PAS" evidence="8">
    <location>
        <begin position="34"/>
        <end position="104"/>
    </location>
</feature>
<dbReference type="Pfam" id="PF02518">
    <property type="entry name" value="HATPase_c"/>
    <property type="match status" value="1"/>
</dbReference>
<dbReference type="PRINTS" id="PR00344">
    <property type="entry name" value="BCTRLSENSOR"/>
</dbReference>
<dbReference type="InterPro" id="IPR004358">
    <property type="entry name" value="Sig_transdc_His_kin-like_C"/>
</dbReference>
<reference evidence="10 11" key="1">
    <citation type="submission" date="2016-10" db="EMBL/GenBank/DDBJ databases">
        <authorList>
            <person name="de Groot N.N."/>
        </authorList>
    </citation>
    <scope>NUCLEOTIDE SEQUENCE [LARGE SCALE GENOMIC DNA]</scope>
    <source>
        <strain>GEY</strain>
        <strain evidence="11">DSM 9560</strain>
    </source>
</reference>
<evidence type="ECO:0000256" key="2">
    <source>
        <dbReference type="ARBA" id="ARBA00012438"/>
    </source>
</evidence>
<dbReference type="InterPro" id="IPR036890">
    <property type="entry name" value="HATPase_C_sf"/>
</dbReference>
<dbReference type="Gene3D" id="1.10.287.130">
    <property type="match status" value="1"/>
</dbReference>
<sequence length="397" mass="44536">MSVTLKTKNPSLNQKKALDSERFIPTSAGNLSVIKAEVAEILSHIKDVVFQTDEHLNYTYLNEGWTTLTGYSIEASKEKLFFQFVHTTDLAKFAEIIDVAIAQRESVDTELKLLHKSGETIVVQLFFKPLFNIYGGLTGIVGTMKDITERKKEEAQLKAIYEALEKSDKEAQRLNLELETFMYKASHDLLGPLASIHGLLVLAKAQNKHNHPETNKYLGLITQSANQLMITLENLLEITKIKQGKPQPTKVDFQSILDEIVTFLSSNPEFSKVAFESEISIEGNFISDKNLIFNILFRLIENAFVYRRSNISPIIGVSIIGNPMQVTIRISDNGQGMVEEVQEKIFDMFFKGSELNHGSGLGLYIVKNVLEKLNGTIQVESQERKGSTFTVTIPSLS</sequence>